<evidence type="ECO:0008006" key="3">
    <source>
        <dbReference type="Google" id="ProtNLM"/>
    </source>
</evidence>
<protein>
    <recommendedName>
        <fullName evidence="3">DUF742 domain-containing protein</fullName>
    </recommendedName>
</protein>
<name>A0A164KHF2_9NOCA</name>
<accession>A0A164KHF2</accession>
<dbReference type="Proteomes" id="UP000076512">
    <property type="component" value="Unassembled WGS sequence"/>
</dbReference>
<evidence type="ECO:0000313" key="2">
    <source>
        <dbReference type="Proteomes" id="UP000076512"/>
    </source>
</evidence>
<keyword evidence="2" id="KW-1185">Reference proteome</keyword>
<dbReference type="EMBL" id="LWGR01000012">
    <property type="protein sequence ID" value="KZM71395.1"/>
    <property type="molecule type" value="Genomic_DNA"/>
</dbReference>
<dbReference type="STRING" id="455432.AWN90_01080"/>
<dbReference type="InterPro" id="IPR007995">
    <property type="entry name" value="DUF742"/>
</dbReference>
<proteinExistence type="predicted"/>
<reference evidence="1 2" key="1">
    <citation type="submission" date="2016-04" db="EMBL/GenBank/DDBJ databases">
        <authorList>
            <person name="Evans L.H."/>
            <person name="Alamgir A."/>
            <person name="Owens N."/>
            <person name="Weber N.D."/>
            <person name="Virtaneva K."/>
            <person name="Barbian K."/>
            <person name="Babar A."/>
            <person name="Rosenke K."/>
        </authorList>
    </citation>
    <scope>NUCLEOTIDE SEQUENCE [LARGE SCALE GENOMIC DNA]</scope>
    <source>
        <strain evidence="1 2">IFM 0406</strain>
    </source>
</reference>
<dbReference type="PANTHER" id="PTHR36221:SF1">
    <property type="entry name" value="DUF742 DOMAIN-CONTAINING PROTEIN"/>
    <property type="match status" value="1"/>
</dbReference>
<dbReference type="Pfam" id="PF05331">
    <property type="entry name" value="DUF742"/>
    <property type="match status" value="1"/>
</dbReference>
<comment type="caution">
    <text evidence="1">The sequence shown here is derived from an EMBL/GenBank/DDBJ whole genome shotgun (WGS) entry which is preliminary data.</text>
</comment>
<gene>
    <name evidence="1" type="ORF">AWN90_01080</name>
</gene>
<sequence>MTVPGPDSSGRESWFDDEAGPLVRLYAVARGRGRTARPELNMLTLVVDAGRGAALRRTEPEYAAIVRLCRTPQSVAEVSAQLKLPLTITKVLIGDLIEDGRLDFRSPDPAQPGVGDVGLLQQILNGIRAL</sequence>
<organism evidence="1 2">
    <name type="scientific">Nocardia terpenica</name>
    <dbReference type="NCBI Taxonomy" id="455432"/>
    <lineage>
        <taxon>Bacteria</taxon>
        <taxon>Bacillati</taxon>
        <taxon>Actinomycetota</taxon>
        <taxon>Actinomycetes</taxon>
        <taxon>Mycobacteriales</taxon>
        <taxon>Nocardiaceae</taxon>
        <taxon>Nocardia</taxon>
    </lineage>
</organism>
<dbReference type="RefSeq" id="WP_067576855.1">
    <property type="nucleotide sequence ID" value="NZ_JABMCZ010000003.1"/>
</dbReference>
<evidence type="ECO:0000313" key="1">
    <source>
        <dbReference type="EMBL" id="KZM71395.1"/>
    </source>
</evidence>
<dbReference type="AlphaFoldDB" id="A0A164KHF2"/>
<dbReference type="OrthoDB" id="4244884at2"/>
<dbReference type="PANTHER" id="PTHR36221">
    <property type="entry name" value="DUF742 DOMAIN-CONTAINING PROTEIN"/>
    <property type="match status" value="1"/>
</dbReference>